<dbReference type="Gene3D" id="3.40.50.300">
    <property type="entry name" value="P-loop containing nucleotide triphosphate hydrolases"/>
    <property type="match status" value="1"/>
</dbReference>
<feature type="non-terminal residue" evidence="1">
    <location>
        <position position="1"/>
    </location>
</feature>
<evidence type="ECO:0000313" key="1">
    <source>
        <dbReference type="EMBL" id="PIV87135.1"/>
    </source>
</evidence>
<accession>A0A2M7FDU5</accession>
<reference evidence="2" key="1">
    <citation type="submission" date="2017-09" db="EMBL/GenBank/DDBJ databases">
        <title>Depth-based differentiation of microbial function through sediment-hosted aquifers and enrichment of novel symbionts in the deep terrestrial subsurface.</title>
        <authorList>
            <person name="Probst A.J."/>
            <person name="Ladd B."/>
            <person name="Jarett J.K."/>
            <person name="Geller-Mcgrath D.E."/>
            <person name="Sieber C.M.K."/>
            <person name="Emerson J.B."/>
            <person name="Anantharaman K."/>
            <person name="Thomas B.C."/>
            <person name="Malmstrom R."/>
            <person name="Stieglmeier M."/>
            <person name="Klingl A."/>
            <person name="Woyke T."/>
            <person name="Ryan C.M."/>
            <person name="Banfield J.F."/>
        </authorList>
    </citation>
    <scope>NUCLEOTIDE SEQUENCE [LARGE SCALE GENOMIC DNA]</scope>
</reference>
<dbReference type="InterPro" id="IPR027417">
    <property type="entry name" value="P-loop_NTPase"/>
</dbReference>
<dbReference type="AlphaFoldDB" id="A0A2M7FDU5"/>
<protein>
    <recommendedName>
        <fullName evidence="3">RecF/RecN/SMC N-terminal domain-containing protein</fullName>
    </recommendedName>
</protein>
<evidence type="ECO:0008006" key="3">
    <source>
        <dbReference type="Google" id="ProtNLM"/>
    </source>
</evidence>
<sequence>RSHLEGILSSVVSSAMEAIFPDPYAFEVSFEYKRNQIETVMKFIKGGNDTSPLLGMGGGAVDVAAFALRMAFIAIRGGRPILVLDEPFKFVSVDLQNKCSDMIKELSRKLSIQVIMVSHLPEIISGADRIFLCEQVKNHSEVRQM</sequence>
<proteinExistence type="predicted"/>
<gene>
    <name evidence="1" type="ORF">COW49_01260</name>
</gene>
<organism evidence="1 2">
    <name type="scientific">Candidatus Kaiserbacteria bacterium CG17_big_fil_post_rev_8_21_14_2_50_51_7</name>
    <dbReference type="NCBI Taxonomy" id="1974613"/>
    <lineage>
        <taxon>Bacteria</taxon>
        <taxon>Candidatus Kaiseribacteriota</taxon>
    </lineage>
</organism>
<dbReference type="SUPFAM" id="SSF52540">
    <property type="entry name" value="P-loop containing nucleoside triphosphate hydrolases"/>
    <property type="match status" value="1"/>
</dbReference>
<name>A0A2M7FDU5_9BACT</name>
<evidence type="ECO:0000313" key="2">
    <source>
        <dbReference type="Proteomes" id="UP000228497"/>
    </source>
</evidence>
<dbReference type="Proteomes" id="UP000228497">
    <property type="component" value="Unassembled WGS sequence"/>
</dbReference>
<dbReference type="EMBL" id="PFFD01000055">
    <property type="protein sequence ID" value="PIV87135.1"/>
    <property type="molecule type" value="Genomic_DNA"/>
</dbReference>
<comment type="caution">
    <text evidence="1">The sequence shown here is derived from an EMBL/GenBank/DDBJ whole genome shotgun (WGS) entry which is preliminary data.</text>
</comment>